<reference evidence="2 3" key="1">
    <citation type="journal article" date="2016" name="Nat. Commun.">
        <title>Thousands of microbial genomes shed light on interconnected biogeochemical processes in an aquifer system.</title>
        <authorList>
            <person name="Anantharaman K."/>
            <person name="Brown C.T."/>
            <person name="Hug L.A."/>
            <person name="Sharon I."/>
            <person name="Castelle C.J."/>
            <person name="Probst A.J."/>
            <person name="Thomas B.C."/>
            <person name="Singh A."/>
            <person name="Wilkins M.J."/>
            <person name="Karaoz U."/>
            <person name="Brodie E.L."/>
            <person name="Williams K.H."/>
            <person name="Hubbard S.S."/>
            <person name="Banfield J.F."/>
        </authorList>
    </citation>
    <scope>NUCLEOTIDE SEQUENCE [LARGE SCALE GENOMIC DNA]</scope>
</reference>
<dbReference type="AlphaFoldDB" id="A0A1F6B0H2"/>
<dbReference type="STRING" id="1798396.A2973_03575"/>
<keyword evidence="1" id="KW-0472">Membrane</keyword>
<proteinExistence type="predicted"/>
<sequence length="85" mass="9702">MYLKQKHFAFFYSVPFFLFLLVLFGTGIAMYYLMSQTQTTVSQASRATRLTAGDDVLSLEQDMAKLKKDVVVVDTLPKLEQKLSQ</sequence>
<feature type="transmembrane region" description="Helical" evidence="1">
    <location>
        <begin position="12"/>
        <end position="34"/>
    </location>
</feature>
<keyword evidence="1" id="KW-1133">Transmembrane helix</keyword>
<evidence type="ECO:0000256" key="1">
    <source>
        <dbReference type="SAM" id="Phobius"/>
    </source>
</evidence>
<dbReference type="EMBL" id="MFJZ01000023">
    <property type="protein sequence ID" value="OGG30426.1"/>
    <property type="molecule type" value="Genomic_DNA"/>
</dbReference>
<comment type="caution">
    <text evidence="2">The sequence shown here is derived from an EMBL/GenBank/DDBJ whole genome shotgun (WGS) entry which is preliminary data.</text>
</comment>
<keyword evidence="1" id="KW-0812">Transmembrane</keyword>
<protein>
    <submittedName>
        <fullName evidence="2">Uncharacterized protein</fullName>
    </submittedName>
</protein>
<dbReference type="Proteomes" id="UP000176409">
    <property type="component" value="Unassembled WGS sequence"/>
</dbReference>
<evidence type="ECO:0000313" key="3">
    <source>
        <dbReference type="Proteomes" id="UP000176409"/>
    </source>
</evidence>
<gene>
    <name evidence="2" type="ORF">A2973_03575</name>
</gene>
<organism evidence="2 3">
    <name type="scientific">Candidatus Gottesmanbacteria bacterium RIFCSPLOWO2_01_FULL_49_10</name>
    <dbReference type="NCBI Taxonomy" id="1798396"/>
    <lineage>
        <taxon>Bacteria</taxon>
        <taxon>Candidatus Gottesmaniibacteriota</taxon>
    </lineage>
</organism>
<accession>A0A1F6B0H2</accession>
<evidence type="ECO:0000313" key="2">
    <source>
        <dbReference type="EMBL" id="OGG30426.1"/>
    </source>
</evidence>
<name>A0A1F6B0H2_9BACT</name>